<dbReference type="Gene3D" id="3.30.1360.200">
    <property type="match status" value="1"/>
</dbReference>
<organism evidence="14 15">
    <name type="scientific">Halomonas alkalicola</name>
    <dbReference type="NCBI Taxonomy" id="1930622"/>
    <lineage>
        <taxon>Bacteria</taxon>
        <taxon>Pseudomonadati</taxon>
        <taxon>Pseudomonadota</taxon>
        <taxon>Gammaproteobacteria</taxon>
        <taxon>Oceanospirillales</taxon>
        <taxon>Halomonadaceae</taxon>
        <taxon>Halomonas</taxon>
    </lineage>
</organism>
<proteinExistence type="inferred from homology"/>
<dbReference type="InterPro" id="IPR022646">
    <property type="entry name" value="SecD/SecF_CS"/>
</dbReference>
<dbReference type="InterPro" id="IPR048631">
    <property type="entry name" value="SecD_1st"/>
</dbReference>
<dbReference type="InterPro" id="IPR001036">
    <property type="entry name" value="Acrflvin-R"/>
</dbReference>
<accession>A0ABY9H837</accession>
<dbReference type="Gene3D" id="3.30.70.3400">
    <property type="match status" value="2"/>
</dbReference>
<dbReference type="HAMAP" id="MF_01463_B">
    <property type="entry name" value="SecD_B"/>
    <property type="match status" value="1"/>
</dbReference>
<name>A0ABY9H837_9GAMM</name>
<evidence type="ECO:0000256" key="1">
    <source>
        <dbReference type="ARBA" id="ARBA00004651"/>
    </source>
</evidence>
<feature type="transmembrane region" description="Helical" evidence="9">
    <location>
        <begin position="553"/>
        <end position="574"/>
    </location>
</feature>
<dbReference type="Proteomes" id="UP001235344">
    <property type="component" value="Chromosome"/>
</dbReference>
<feature type="domain" description="Protein export membrane protein SecD/SecF C-terminal" evidence="10">
    <location>
        <begin position="441"/>
        <end position="606"/>
    </location>
</feature>
<dbReference type="Pfam" id="PF07549">
    <property type="entry name" value="Sec_GG"/>
    <property type="match status" value="1"/>
</dbReference>
<dbReference type="InterPro" id="IPR048634">
    <property type="entry name" value="SecD_SecF_C"/>
</dbReference>
<dbReference type="InterPro" id="IPR005791">
    <property type="entry name" value="SecD"/>
</dbReference>
<feature type="domain" description="Protein translocase subunit SecDF P1" evidence="12">
    <location>
        <begin position="233"/>
        <end position="290"/>
    </location>
</feature>
<dbReference type="PANTHER" id="PTHR30081">
    <property type="entry name" value="PROTEIN-EXPORT MEMBRANE PROTEIN SEC"/>
    <property type="match status" value="1"/>
</dbReference>
<dbReference type="Pfam" id="PF13721">
    <property type="entry name" value="SecD-TM1"/>
    <property type="match status" value="1"/>
</dbReference>
<dbReference type="PRINTS" id="PR00702">
    <property type="entry name" value="ACRIFLAVINRP"/>
</dbReference>
<feature type="domain" description="SecDF P1 head subdomain" evidence="13">
    <location>
        <begin position="303"/>
        <end position="436"/>
    </location>
</feature>
<dbReference type="Gene3D" id="1.20.1640.10">
    <property type="entry name" value="Multidrug efflux transporter AcrB transmembrane domain"/>
    <property type="match status" value="1"/>
</dbReference>
<keyword evidence="8 9" id="KW-0472">Membrane</keyword>
<keyword evidence="6 9" id="KW-1133">Transmembrane helix</keyword>
<feature type="transmembrane region" description="Helical" evidence="9">
    <location>
        <begin position="510"/>
        <end position="532"/>
    </location>
</feature>
<keyword evidence="15" id="KW-1185">Reference proteome</keyword>
<dbReference type="RefSeq" id="WP_305503245.1">
    <property type="nucleotide sequence ID" value="NZ_CP131913.1"/>
</dbReference>
<keyword evidence="3 9" id="KW-1003">Cell membrane</keyword>
<dbReference type="InterPro" id="IPR027398">
    <property type="entry name" value="SecD-TM"/>
</dbReference>
<dbReference type="InterPro" id="IPR022813">
    <property type="entry name" value="SecD/SecF_arch_bac"/>
</dbReference>
<evidence type="ECO:0000256" key="6">
    <source>
        <dbReference type="ARBA" id="ARBA00022989"/>
    </source>
</evidence>
<evidence type="ECO:0000256" key="3">
    <source>
        <dbReference type="ARBA" id="ARBA00022475"/>
    </source>
</evidence>
<evidence type="ECO:0000256" key="8">
    <source>
        <dbReference type="ARBA" id="ARBA00023136"/>
    </source>
</evidence>
<dbReference type="Pfam" id="PF22599">
    <property type="entry name" value="SecDF_P1_head"/>
    <property type="match status" value="1"/>
</dbReference>
<feature type="transmembrane region" description="Helical" evidence="9">
    <location>
        <begin position="458"/>
        <end position="475"/>
    </location>
</feature>
<feature type="domain" description="SecD export protein N-terminal TM" evidence="11">
    <location>
        <begin position="2"/>
        <end position="107"/>
    </location>
</feature>
<evidence type="ECO:0000259" key="13">
    <source>
        <dbReference type="Pfam" id="PF22599"/>
    </source>
</evidence>
<sequence>MLNRYPLWKYLLILIVLAAGLIYSLPNLYPEDPAVQISSASGDTTIDDGELERVQRALSDAGITIKAVERDASSVLIRLADAADADEQLQARDRIAAMLDDDFVVALNLAESTPAWLQALSASPMTLGLDLRGGVHFLLEVDMDAAVTQRLEVNASAMREQLRSERIRYRGTEIEGRTLTLTFTTEEDRDAARRLISREFRDFDYQNVGDGRGAALAMTLTDQAVNEIQDYAVNQNLTTLRNRVDELGVAEPMVQRQGPDRIVVELPGVQDTVAAKRVVGATANLEFRLEARPDTPDAETETFAFRNDESRTADLMRDVIITGDSVSSASRSFDENGRPQVNINLDGTGGTLMNRATRTNIGRNMAVLFIEHKTRDRVEVVDGEEVIVREPYTERGLISLATIQSALGNSFRITGLDSPTEAAELALLLRSGSLAAPIYFVQERTIGPSLGAENIKRGVMSVQIGLLLVVLFMLIRYKVFGIIANVALALNLTLLMAAMSLLGATLTLPGIAGIVLTLGMAVDANVLIFERIREELRGGLSVQQAIHAGYERAFTSIVDANITTLLVAVILFSIGTGPVKGFAVTLSLGIITSLFTALLVTRAMVNLVYGGKPVKKLWI</sequence>
<dbReference type="NCBIfam" id="TIGR01129">
    <property type="entry name" value="secD"/>
    <property type="match status" value="1"/>
</dbReference>
<dbReference type="EMBL" id="CP131913">
    <property type="protein sequence ID" value="WLI74669.1"/>
    <property type="molecule type" value="Genomic_DNA"/>
</dbReference>
<keyword evidence="7 9" id="KW-0811">Translocation</keyword>
<dbReference type="InterPro" id="IPR055344">
    <property type="entry name" value="SecD_SecF_C_bact"/>
</dbReference>
<keyword evidence="5 9" id="KW-0653">Protein transport</keyword>
<comment type="similarity">
    <text evidence="9">Belongs to the SecD/SecF family. SecD subfamily.</text>
</comment>
<reference evidence="14 15" key="1">
    <citation type="submission" date="2023-08" db="EMBL/GenBank/DDBJ databases">
        <title>Transcriptome Analysis of Halomonas alkalicola CICC 11012s to Identify the Genes Involved in Alkaline Tolerances.</title>
        <authorList>
            <person name="Zhai L."/>
        </authorList>
    </citation>
    <scope>NUCLEOTIDE SEQUENCE [LARGE SCALE GENOMIC DNA]</scope>
    <source>
        <strain evidence="14 15">CICC 11012s</strain>
    </source>
</reference>
<feature type="transmembrane region" description="Helical" evidence="9">
    <location>
        <begin position="586"/>
        <end position="609"/>
    </location>
</feature>
<evidence type="ECO:0000256" key="4">
    <source>
        <dbReference type="ARBA" id="ARBA00022692"/>
    </source>
</evidence>
<protein>
    <recommendedName>
        <fullName evidence="9">Protein translocase subunit SecD</fullName>
    </recommendedName>
</protein>
<evidence type="ECO:0000256" key="5">
    <source>
        <dbReference type="ARBA" id="ARBA00022927"/>
    </source>
</evidence>
<comment type="caution">
    <text evidence="9">Lacks conserved residue(s) required for the propagation of feature annotation.</text>
</comment>
<feature type="transmembrane region" description="Helical" evidence="9">
    <location>
        <begin position="482"/>
        <end position="504"/>
    </location>
</feature>
<evidence type="ECO:0000259" key="12">
    <source>
        <dbReference type="Pfam" id="PF21760"/>
    </source>
</evidence>
<gene>
    <name evidence="9 14" type="primary">secD</name>
    <name evidence="14" type="ORF">B6N23_07255</name>
</gene>
<comment type="subunit">
    <text evidence="9">Forms a complex with SecF. Part of the essential Sec protein translocation apparatus which comprises SecA, SecYEG and auxiliary proteins SecDF-YajC and YidC.</text>
</comment>
<evidence type="ECO:0000256" key="7">
    <source>
        <dbReference type="ARBA" id="ARBA00023010"/>
    </source>
</evidence>
<dbReference type="Pfam" id="PF02355">
    <property type="entry name" value="SecD_SecF_C"/>
    <property type="match status" value="1"/>
</dbReference>
<evidence type="ECO:0000256" key="2">
    <source>
        <dbReference type="ARBA" id="ARBA00022448"/>
    </source>
</evidence>
<dbReference type="PANTHER" id="PTHR30081:SF1">
    <property type="entry name" value="PROTEIN TRANSLOCASE SUBUNIT SECD"/>
    <property type="match status" value="1"/>
</dbReference>
<evidence type="ECO:0000259" key="10">
    <source>
        <dbReference type="Pfam" id="PF02355"/>
    </source>
</evidence>
<dbReference type="SUPFAM" id="SSF82866">
    <property type="entry name" value="Multidrug efflux transporter AcrB transmembrane domain"/>
    <property type="match status" value="1"/>
</dbReference>
<dbReference type="InterPro" id="IPR054384">
    <property type="entry name" value="SecDF_P1_head"/>
</dbReference>
<keyword evidence="2 9" id="KW-0813">Transport</keyword>
<dbReference type="NCBIfam" id="TIGR00916">
    <property type="entry name" value="2A0604s01"/>
    <property type="match status" value="1"/>
</dbReference>
<evidence type="ECO:0000313" key="14">
    <source>
        <dbReference type="EMBL" id="WLI74669.1"/>
    </source>
</evidence>
<comment type="function">
    <text evidence="9">Part of the Sec protein translocase complex. Interacts with the SecYEG preprotein conducting channel. SecDF uses the proton motive force (PMF) to complete protein translocation after the ATP-dependent function of SecA.</text>
</comment>
<evidence type="ECO:0000259" key="11">
    <source>
        <dbReference type="Pfam" id="PF13721"/>
    </source>
</evidence>
<dbReference type="Pfam" id="PF21760">
    <property type="entry name" value="SecD_1st"/>
    <property type="match status" value="1"/>
</dbReference>
<comment type="subcellular location">
    <subcellularLocation>
        <location evidence="1 9">Cell membrane</location>
        <topology evidence="1 9">Multi-pass membrane protein</topology>
    </subcellularLocation>
</comment>
<keyword evidence="4 9" id="KW-0812">Transmembrane</keyword>
<evidence type="ECO:0000256" key="9">
    <source>
        <dbReference type="HAMAP-Rule" id="MF_01463"/>
    </source>
</evidence>
<evidence type="ECO:0000313" key="15">
    <source>
        <dbReference type="Proteomes" id="UP001235344"/>
    </source>
</evidence>